<sequence length="295" mass="33831">MDRNDVLIKRLELFCHIMNGKHSILSFTPLYVSDEDYCTYPSVYIPPSMSKMDYLSFSEHISSIFDSIEKSSGKIATYDSLWSKFGDYEKLISSKEPIEGISIPSLKDIPKKTISYSSREKHIVGLVISFKQYFNVVVRINCGVIVWFSCAPLDNQFFFLLPQEIGFPNIPPRFCAHEWLNNVTSILSRRLKTLIVSQHRIRTPLIEIECLQRVILSIAQHFSSFRAPYCDYCGSTLSSRGFSGGLSCLWIDDSISLSQSPRVTEFPHEWKKPSDFYPIGLDCIGMFHEECSKKL</sequence>
<proteinExistence type="predicted"/>
<dbReference type="EMBL" id="BQXS01011564">
    <property type="protein sequence ID" value="GKT14084.1"/>
    <property type="molecule type" value="Genomic_DNA"/>
</dbReference>
<dbReference type="Proteomes" id="UP001057375">
    <property type="component" value="Unassembled WGS sequence"/>
</dbReference>
<name>A0ABQ5JVW9_9EUKA</name>
<gene>
    <name evidence="1" type="ORF">ADUPG1_010405</name>
</gene>
<reference evidence="1" key="1">
    <citation type="submission" date="2022-03" db="EMBL/GenBank/DDBJ databases">
        <title>Draft genome sequence of Aduncisulcus paluster, a free-living microaerophilic Fornicata.</title>
        <authorList>
            <person name="Yuyama I."/>
            <person name="Kume K."/>
            <person name="Tamura T."/>
            <person name="Inagaki Y."/>
            <person name="Hashimoto T."/>
        </authorList>
    </citation>
    <scope>NUCLEOTIDE SEQUENCE</scope>
    <source>
        <strain evidence="1">NY0171</strain>
    </source>
</reference>
<evidence type="ECO:0000313" key="1">
    <source>
        <dbReference type="EMBL" id="GKT14084.1"/>
    </source>
</evidence>
<accession>A0ABQ5JVW9</accession>
<comment type="caution">
    <text evidence="1">The sequence shown here is derived from an EMBL/GenBank/DDBJ whole genome shotgun (WGS) entry which is preliminary data.</text>
</comment>
<evidence type="ECO:0000313" key="2">
    <source>
        <dbReference type="Proteomes" id="UP001057375"/>
    </source>
</evidence>
<protein>
    <submittedName>
        <fullName evidence="1">Uncharacterized protein</fullName>
    </submittedName>
</protein>
<organism evidence="1 2">
    <name type="scientific">Aduncisulcus paluster</name>
    <dbReference type="NCBI Taxonomy" id="2918883"/>
    <lineage>
        <taxon>Eukaryota</taxon>
        <taxon>Metamonada</taxon>
        <taxon>Carpediemonas-like organisms</taxon>
        <taxon>Aduncisulcus</taxon>
    </lineage>
</organism>
<keyword evidence="2" id="KW-1185">Reference proteome</keyword>